<organism evidence="2 3">
    <name type="scientific">Mesomycoplasma molare</name>
    <dbReference type="NCBI Taxonomy" id="171288"/>
    <lineage>
        <taxon>Bacteria</taxon>
        <taxon>Bacillati</taxon>
        <taxon>Mycoplasmatota</taxon>
        <taxon>Mycoplasmoidales</taxon>
        <taxon>Metamycoplasmataceae</taxon>
        <taxon>Mesomycoplasma</taxon>
    </lineage>
</organism>
<dbReference type="PANTHER" id="PTHR47619:SF1">
    <property type="entry name" value="EXODEOXYRIBONUCLEASE WALJ"/>
    <property type="match status" value="1"/>
</dbReference>
<gene>
    <name evidence="2" type="ORF">NX772_02925</name>
</gene>
<feature type="domain" description="Metallo-beta-lactamase" evidence="1">
    <location>
        <begin position="11"/>
        <end position="197"/>
    </location>
</feature>
<proteinExistence type="predicted"/>
<dbReference type="InterPro" id="IPR036866">
    <property type="entry name" value="RibonucZ/Hydroxyglut_hydro"/>
</dbReference>
<sequence>MYIKSYGSSSKGNAYYIVTNQAKRIIIDLGLDVLKNKQSPHYEHLLNVDYVFISHEHVDHTRHLKKFLENNLKAKVHIAQESFEKLCSKDKWFWLNKARFFWTPLEKAGAIWTNKDFQVTSIKVEHNSKANFGYFIDFYNGENILYITDCGSINLGQFKNLDFKDLKTIMIESNYDDEREPTAFSIKEETQRSMVGHFSYKQSMKLISFIFNKIKDDAKNYGIKDASIIEKLLSLNVFLIHTSAKDFNSLKNKDIKQNLNFIRIAEKGGEYNANYYRKRSWDKTKEFIKAP</sequence>
<reference evidence="2" key="1">
    <citation type="submission" date="2022-08" db="EMBL/GenBank/DDBJ databases">
        <title>Complete genome sequence of Mycoplasma molare type strain H 542.</title>
        <authorList>
            <person name="Spergser J."/>
        </authorList>
    </citation>
    <scope>NUCLEOTIDE SEQUENCE</scope>
    <source>
        <strain evidence="2">H 542</strain>
    </source>
</reference>
<evidence type="ECO:0000259" key="1">
    <source>
        <dbReference type="SMART" id="SM00849"/>
    </source>
</evidence>
<dbReference type="PANTHER" id="PTHR47619">
    <property type="entry name" value="METALLO-HYDROLASE YYCJ-RELATED"/>
    <property type="match status" value="1"/>
</dbReference>
<dbReference type="RefSeq" id="WP_027123060.1">
    <property type="nucleotide sequence ID" value="NZ_CP103423.1"/>
</dbReference>
<protein>
    <submittedName>
        <fullName evidence="2">MBL fold metallo-hydrolase</fullName>
    </submittedName>
</protein>
<dbReference type="SMART" id="SM00849">
    <property type="entry name" value="Lactamase_B"/>
    <property type="match status" value="1"/>
</dbReference>
<evidence type="ECO:0000313" key="2">
    <source>
        <dbReference type="EMBL" id="UWD34034.1"/>
    </source>
</evidence>
<dbReference type="InterPro" id="IPR001279">
    <property type="entry name" value="Metallo-B-lactamas"/>
</dbReference>
<dbReference type="Proteomes" id="UP001058364">
    <property type="component" value="Chromosome"/>
</dbReference>
<accession>A0ABY5TUM2</accession>
<dbReference type="EMBL" id="CP103423">
    <property type="protein sequence ID" value="UWD34034.1"/>
    <property type="molecule type" value="Genomic_DNA"/>
</dbReference>
<name>A0ABY5TUM2_9BACT</name>
<dbReference type="Pfam" id="PF12706">
    <property type="entry name" value="Lactamase_B_2"/>
    <property type="match status" value="1"/>
</dbReference>
<dbReference type="InterPro" id="IPR052533">
    <property type="entry name" value="WalJ/YycJ-like"/>
</dbReference>
<dbReference type="Gene3D" id="3.60.15.10">
    <property type="entry name" value="Ribonuclease Z/Hydroxyacylglutathione hydrolase-like"/>
    <property type="match status" value="1"/>
</dbReference>
<evidence type="ECO:0000313" key="3">
    <source>
        <dbReference type="Proteomes" id="UP001058364"/>
    </source>
</evidence>
<dbReference type="SUPFAM" id="SSF56281">
    <property type="entry name" value="Metallo-hydrolase/oxidoreductase"/>
    <property type="match status" value="1"/>
</dbReference>
<keyword evidence="3" id="KW-1185">Reference proteome</keyword>